<accession>A0AAE1ACN2</accession>
<gene>
    <name evidence="2" type="ORF">RRG08_055756</name>
</gene>
<dbReference type="AlphaFoldDB" id="A0AAE1ACN2"/>
<organism evidence="2 3">
    <name type="scientific">Elysia crispata</name>
    <name type="common">lettuce slug</name>
    <dbReference type="NCBI Taxonomy" id="231223"/>
    <lineage>
        <taxon>Eukaryota</taxon>
        <taxon>Metazoa</taxon>
        <taxon>Spiralia</taxon>
        <taxon>Lophotrochozoa</taxon>
        <taxon>Mollusca</taxon>
        <taxon>Gastropoda</taxon>
        <taxon>Heterobranchia</taxon>
        <taxon>Euthyneura</taxon>
        <taxon>Panpulmonata</taxon>
        <taxon>Sacoglossa</taxon>
        <taxon>Placobranchoidea</taxon>
        <taxon>Plakobranchidae</taxon>
        <taxon>Elysia</taxon>
    </lineage>
</organism>
<sequence>MSVAAAEIWKRAREAWRGWGPDLSFDLFGCFKHRPLTTDFGATDRPDDLGDPSVDATSGSVDSWEYSKD</sequence>
<feature type="region of interest" description="Disordered" evidence="1">
    <location>
        <begin position="40"/>
        <end position="69"/>
    </location>
</feature>
<evidence type="ECO:0000313" key="3">
    <source>
        <dbReference type="Proteomes" id="UP001283361"/>
    </source>
</evidence>
<name>A0AAE1ACN2_9GAST</name>
<proteinExistence type="predicted"/>
<dbReference type="EMBL" id="JAWDGP010002298">
    <property type="protein sequence ID" value="KAK3784227.1"/>
    <property type="molecule type" value="Genomic_DNA"/>
</dbReference>
<dbReference type="Proteomes" id="UP001283361">
    <property type="component" value="Unassembled WGS sequence"/>
</dbReference>
<protein>
    <submittedName>
        <fullName evidence="2">Uncharacterized protein</fullName>
    </submittedName>
</protein>
<keyword evidence="3" id="KW-1185">Reference proteome</keyword>
<comment type="caution">
    <text evidence="2">The sequence shown here is derived from an EMBL/GenBank/DDBJ whole genome shotgun (WGS) entry which is preliminary data.</text>
</comment>
<evidence type="ECO:0000313" key="2">
    <source>
        <dbReference type="EMBL" id="KAK3784227.1"/>
    </source>
</evidence>
<evidence type="ECO:0000256" key="1">
    <source>
        <dbReference type="SAM" id="MobiDB-lite"/>
    </source>
</evidence>
<reference evidence="2" key="1">
    <citation type="journal article" date="2023" name="G3 (Bethesda)">
        <title>A reference genome for the long-term kleptoplast-retaining sea slug Elysia crispata morphotype clarki.</title>
        <authorList>
            <person name="Eastman K.E."/>
            <person name="Pendleton A.L."/>
            <person name="Shaikh M.A."/>
            <person name="Suttiyut T."/>
            <person name="Ogas R."/>
            <person name="Tomko P."/>
            <person name="Gavelis G."/>
            <person name="Widhalm J.R."/>
            <person name="Wisecaver J.H."/>
        </authorList>
    </citation>
    <scope>NUCLEOTIDE SEQUENCE</scope>
    <source>
        <strain evidence="2">ECLA1</strain>
    </source>
</reference>